<keyword evidence="8 14" id="KW-0249">Electron transport</keyword>
<dbReference type="Pfam" id="PF00037">
    <property type="entry name" value="Fer4"/>
    <property type="match status" value="1"/>
</dbReference>
<evidence type="ECO:0000256" key="1">
    <source>
        <dbReference type="ARBA" id="ARBA00002995"/>
    </source>
</evidence>
<dbReference type="InterPro" id="IPR017900">
    <property type="entry name" value="4Fe4S_Fe_S_CS"/>
</dbReference>
<dbReference type="PROSITE" id="PS51379">
    <property type="entry name" value="4FE4S_FER_2"/>
    <property type="match status" value="2"/>
</dbReference>
<dbReference type="GO" id="GO:0030976">
    <property type="term" value="F:thiamine pyrophosphate binding"/>
    <property type="evidence" value="ECO:0007669"/>
    <property type="project" value="InterPro"/>
</dbReference>
<comment type="function">
    <text evidence="1 14">Catalyzes the ferredoxin-dependent oxidative decarboxylation of arylpyruvates.</text>
</comment>
<feature type="binding site" evidence="15">
    <location>
        <position position="580"/>
    </location>
    <ligand>
        <name>[4Fe-4S] cluster</name>
        <dbReference type="ChEBI" id="CHEBI:49883"/>
        <label>2</label>
    </ligand>
</feature>
<dbReference type="SUPFAM" id="SSF52922">
    <property type="entry name" value="TK C-terminal domain-like"/>
    <property type="match status" value="1"/>
</dbReference>
<keyword evidence="7 14" id="KW-0479">Metal-binding</keyword>
<evidence type="ECO:0000256" key="9">
    <source>
        <dbReference type="ARBA" id="ARBA00023002"/>
    </source>
</evidence>
<dbReference type="PROSITE" id="PS00198">
    <property type="entry name" value="4FE4S_FER_1"/>
    <property type="match status" value="1"/>
</dbReference>
<keyword evidence="18" id="KW-1185">Reference proteome</keyword>
<dbReference type="SUPFAM" id="SSF54862">
    <property type="entry name" value="4Fe-4S ferredoxins"/>
    <property type="match status" value="1"/>
</dbReference>
<dbReference type="STRING" id="767817.Desgi_3603"/>
<dbReference type="InterPro" id="IPR029061">
    <property type="entry name" value="THDP-binding"/>
</dbReference>
<dbReference type="Pfam" id="PF01855">
    <property type="entry name" value="POR_N"/>
    <property type="match status" value="1"/>
</dbReference>
<evidence type="ECO:0000256" key="3">
    <source>
        <dbReference type="ARBA" id="ARBA00012812"/>
    </source>
</evidence>
<dbReference type="GO" id="GO:0046872">
    <property type="term" value="F:metal ion binding"/>
    <property type="evidence" value="ECO:0007669"/>
    <property type="project" value="UniProtKB-UniRule"/>
</dbReference>
<evidence type="ECO:0000256" key="15">
    <source>
        <dbReference type="PIRSR" id="PIRSR006439-50"/>
    </source>
</evidence>
<dbReference type="Proteomes" id="UP000013520">
    <property type="component" value="Chromosome"/>
</dbReference>
<dbReference type="PANTHER" id="PTHR43710">
    <property type="entry name" value="2-HYDROXYACYL-COA LYASE"/>
    <property type="match status" value="1"/>
</dbReference>
<evidence type="ECO:0000256" key="14">
    <source>
        <dbReference type="PIRNR" id="PIRNR006439"/>
    </source>
</evidence>
<evidence type="ECO:0000313" key="17">
    <source>
        <dbReference type="EMBL" id="AGL02926.1"/>
    </source>
</evidence>
<dbReference type="EMBL" id="CP003273">
    <property type="protein sequence ID" value="AGL02926.1"/>
    <property type="molecule type" value="Genomic_DNA"/>
</dbReference>
<evidence type="ECO:0000256" key="7">
    <source>
        <dbReference type="ARBA" id="ARBA00022723"/>
    </source>
</evidence>
<keyword evidence="6 14" id="KW-0004">4Fe-4S</keyword>
<feature type="binding site" evidence="15">
    <location>
        <position position="552"/>
    </location>
    <ligand>
        <name>[4Fe-4S] cluster</name>
        <dbReference type="ChEBI" id="CHEBI:49883"/>
        <label>1</label>
    </ligand>
</feature>
<dbReference type="InterPro" id="IPR017896">
    <property type="entry name" value="4Fe4S_Fe-S-bd"/>
</dbReference>
<dbReference type="PIRSF" id="PIRSF006439">
    <property type="entry name" value="Indolepyruvate_ferr_oxidored"/>
    <property type="match status" value="1"/>
</dbReference>
<feature type="binding site" evidence="15">
    <location>
        <position position="583"/>
    </location>
    <ligand>
        <name>[4Fe-4S] cluster</name>
        <dbReference type="ChEBI" id="CHEBI:49883"/>
        <label>2</label>
    </ligand>
</feature>
<evidence type="ECO:0000256" key="11">
    <source>
        <dbReference type="ARBA" id="ARBA00023014"/>
    </source>
</evidence>
<evidence type="ECO:0000256" key="13">
    <source>
        <dbReference type="ARBA" id="ARBA00048332"/>
    </source>
</evidence>
<dbReference type="SUPFAM" id="SSF52518">
    <property type="entry name" value="Thiamin diphosphate-binding fold (THDP-binding)"/>
    <property type="match status" value="2"/>
</dbReference>
<keyword evidence="10 14" id="KW-0408">Iron</keyword>
<feature type="binding site" evidence="15">
    <location>
        <position position="549"/>
    </location>
    <ligand>
        <name>[4Fe-4S] cluster</name>
        <dbReference type="ChEBI" id="CHEBI:49883"/>
        <label>1</label>
    </ligand>
</feature>
<keyword evidence="5 14" id="KW-0813">Transport</keyword>
<feature type="binding site" evidence="15">
    <location>
        <position position="587"/>
    </location>
    <ligand>
        <name>[4Fe-4S] cluster</name>
        <dbReference type="ChEBI" id="CHEBI:49883"/>
        <label>1</label>
    </ligand>
</feature>
<dbReference type="Pfam" id="PF02775">
    <property type="entry name" value="TPP_enzyme_C"/>
    <property type="match status" value="1"/>
</dbReference>
<protein>
    <recommendedName>
        <fullName evidence="4 14">Indolepyruvate oxidoreductase subunit IorA</fullName>
        <shortName evidence="14">IOR</shortName>
        <ecNumber evidence="3 14">1.2.7.8</ecNumber>
    </recommendedName>
    <alternativeName>
        <fullName evidence="12 14">Indolepyruvate ferredoxin oxidoreductase subunit alpha</fullName>
    </alternativeName>
</protein>
<comment type="subunit">
    <text evidence="2">Heterodimer of the IorA and IorB subunits.</text>
</comment>
<feature type="domain" description="4Fe-4S ferredoxin-type" evidence="16">
    <location>
        <begin position="540"/>
        <end position="569"/>
    </location>
</feature>
<gene>
    <name evidence="17" type="ORF">Desgi_3603</name>
</gene>
<dbReference type="HOGENOM" id="CLU_017727_0_0_9"/>
<dbReference type="InterPro" id="IPR011766">
    <property type="entry name" value="TPP_enzyme_TPP-bd"/>
</dbReference>
<dbReference type="NCBIfam" id="TIGR03336">
    <property type="entry name" value="IOR_alpha"/>
    <property type="match status" value="1"/>
</dbReference>
<evidence type="ECO:0000256" key="4">
    <source>
        <dbReference type="ARBA" id="ARBA00017710"/>
    </source>
</evidence>
<feature type="binding site" evidence="15">
    <location>
        <position position="561"/>
    </location>
    <ligand>
        <name>[4Fe-4S] cluster</name>
        <dbReference type="ChEBI" id="CHEBI:49883"/>
        <label>2</label>
    </ligand>
</feature>
<dbReference type="EC" id="1.2.7.8" evidence="3 14"/>
<evidence type="ECO:0000259" key="16">
    <source>
        <dbReference type="PROSITE" id="PS51379"/>
    </source>
</evidence>
<keyword evidence="11 14" id="KW-0411">Iron-sulfur</keyword>
<dbReference type="InterPro" id="IPR045025">
    <property type="entry name" value="HACL1-like"/>
</dbReference>
<feature type="binding site" evidence="15">
    <location>
        <position position="577"/>
    </location>
    <ligand>
        <name>[4Fe-4S] cluster</name>
        <dbReference type="ChEBI" id="CHEBI:49883"/>
        <label>2</label>
    </ligand>
</feature>
<dbReference type="AlphaFoldDB" id="R4KTI7"/>
<dbReference type="FunFam" id="3.40.50.970:FF:000039">
    <property type="entry name" value="Indolepyruvate oxidoreductase subunit IorA"/>
    <property type="match status" value="1"/>
</dbReference>
<proteinExistence type="predicted"/>
<dbReference type="InterPro" id="IPR017721">
    <property type="entry name" value="IorA"/>
</dbReference>
<comment type="catalytic activity">
    <reaction evidence="13 14">
        <text>indole-3-pyruvate + 2 oxidized [2Fe-2S]-[ferredoxin] + CoA = (indol-3-yl)acetyl-CoA + 2 reduced [2Fe-2S]-[ferredoxin] + CO2 + H(+)</text>
        <dbReference type="Rhea" id="RHEA:12645"/>
        <dbReference type="Rhea" id="RHEA-COMP:10000"/>
        <dbReference type="Rhea" id="RHEA-COMP:10001"/>
        <dbReference type="ChEBI" id="CHEBI:15378"/>
        <dbReference type="ChEBI" id="CHEBI:16526"/>
        <dbReference type="ChEBI" id="CHEBI:17640"/>
        <dbReference type="ChEBI" id="CHEBI:33737"/>
        <dbReference type="ChEBI" id="CHEBI:33738"/>
        <dbReference type="ChEBI" id="CHEBI:57271"/>
        <dbReference type="ChEBI" id="CHEBI:57287"/>
        <dbReference type="EC" id="1.2.7.8"/>
    </reaction>
</comment>
<dbReference type="InterPro" id="IPR002880">
    <property type="entry name" value="Pyrv_Fd/Flavodoxin_OxRdtase_N"/>
</dbReference>
<name>R4KTI7_9FIRM</name>
<evidence type="ECO:0000256" key="2">
    <source>
        <dbReference type="ARBA" id="ARBA00011238"/>
    </source>
</evidence>
<dbReference type="GO" id="GO:0043805">
    <property type="term" value="F:indolepyruvate ferredoxin oxidoreductase activity"/>
    <property type="evidence" value="ECO:0007669"/>
    <property type="project" value="UniProtKB-UniRule"/>
</dbReference>
<dbReference type="Gene3D" id="3.30.70.20">
    <property type="match status" value="1"/>
</dbReference>
<dbReference type="PANTHER" id="PTHR43710:SF6">
    <property type="entry name" value="INDOLEPYRUVATE OXIDOREDUCTASE SUBUNIT IORA"/>
    <property type="match status" value="1"/>
</dbReference>
<evidence type="ECO:0000313" key="18">
    <source>
        <dbReference type="Proteomes" id="UP000013520"/>
    </source>
</evidence>
<evidence type="ECO:0000256" key="10">
    <source>
        <dbReference type="ARBA" id="ARBA00023004"/>
    </source>
</evidence>
<dbReference type="RefSeq" id="WP_006520317.1">
    <property type="nucleotide sequence ID" value="NC_021184.1"/>
</dbReference>
<dbReference type="CDD" id="cd02008">
    <property type="entry name" value="TPP_IOR_alpha"/>
    <property type="match status" value="1"/>
</dbReference>
<sequence length="599" mass="64850">MKKLLMGNEAIAYGAMEAGVQVVTGYPGTPSSEVLMTLAQMAKEKGIYAEWSVNEKVALEVAAGAAYSGARAMVTMKQVGLNVASDPLMTLAYIGVKGGLVLVVADDPGPHSSQNEQDTRFFARFAKLPVLDPSDPREAKEMVKAAFELSEQLGLPVILRPTTRTCHGCQEVEVTEEISRSIIPIGFEKNPKWVIVPNLAAKQHIWLNQQQEVMRKIFEDSSFNTIIPGSGSLGIITGGVSYRYVREALEALGLELPVCKIGTPHPMPTNKVLEFIEPLDQVLVIEEQEPVLEDQIIKLILQQNKFPHVRGKHDRLVPREGELNVNKVVAILSQVLEISTAQTKEAGSLQLPIRPPVLCAGCPHRASFYAFKQAADKEAIFTGDIGCYTLGNMAPLDAVDTCLCMGAGISLGAGLQRAEKQREVIAFIGDSTFFHSGITGLINAVHNNSNITVVVLDNRTTAMTGHQSHPGLNRTATGDSTIALNIVELAKACGVRYIKEVDPYDYVAAVEVAREALKFEGVSVVVMKRECIALIKGNRKSMVIDEEKCIGCGFCVEELGCPAISRRGETPVIEETCNGCNLCGQICPAEAIVERGVVR</sequence>
<dbReference type="OrthoDB" id="9804603at2"/>
<evidence type="ECO:0000256" key="5">
    <source>
        <dbReference type="ARBA" id="ARBA00022448"/>
    </source>
</evidence>
<dbReference type="CDD" id="cd07034">
    <property type="entry name" value="TPP_PYR_PFOR_IOR-alpha_like"/>
    <property type="match status" value="1"/>
</dbReference>
<reference evidence="17 18" key="1">
    <citation type="submission" date="2012-01" db="EMBL/GenBank/DDBJ databases">
        <title>Complete sequence of Desulfotomaculum gibsoniae DSM 7213.</title>
        <authorList>
            <consortium name="US DOE Joint Genome Institute"/>
            <person name="Lucas S."/>
            <person name="Han J."/>
            <person name="Lapidus A."/>
            <person name="Cheng J.-F."/>
            <person name="Goodwin L."/>
            <person name="Pitluck S."/>
            <person name="Peters L."/>
            <person name="Ovchinnikova G."/>
            <person name="Teshima H."/>
            <person name="Detter J.C."/>
            <person name="Han C."/>
            <person name="Tapia R."/>
            <person name="Land M."/>
            <person name="Hauser L."/>
            <person name="Kyrpides N."/>
            <person name="Ivanova N."/>
            <person name="Pagani I."/>
            <person name="Parshina S."/>
            <person name="Plugge C."/>
            <person name="Muyzer G."/>
            <person name="Kuever J."/>
            <person name="Ivanova A."/>
            <person name="Nazina T."/>
            <person name="Klenk H.-P."/>
            <person name="Brambilla E."/>
            <person name="Spring S."/>
            <person name="Stams A.F."/>
            <person name="Woyke T."/>
        </authorList>
    </citation>
    <scope>NUCLEOTIDE SEQUENCE [LARGE SCALE GENOMIC DNA]</scope>
    <source>
        <strain evidence="17 18">DSM 7213</strain>
    </source>
</reference>
<dbReference type="KEGG" id="dgi:Desgi_3603"/>
<dbReference type="eggNOG" id="COG4231">
    <property type="taxonomic scope" value="Bacteria"/>
</dbReference>
<keyword evidence="9 14" id="KW-0560">Oxidoreductase</keyword>
<dbReference type="Gene3D" id="3.40.50.970">
    <property type="match status" value="2"/>
</dbReference>
<keyword evidence="17" id="KW-0670">Pyruvate</keyword>
<feature type="binding site" evidence="15">
    <location>
        <position position="555"/>
    </location>
    <ligand>
        <name>[4Fe-4S] cluster</name>
        <dbReference type="ChEBI" id="CHEBI:49883"/>
        <label>1</label>
    </ligand>
</feature>
<evidence type="ECO:0000256" key="6">
    <source>
        <dbReference type="ARBA" id="ARBA00022485"/>
    </source>
</evidence>
<dbReference type="InterPro" id="IPR009014">
    <property type="entry name" value="Transketo_C/PFOR_II"/>
</dbReference>
<evidence type="ECO:0000256" key="8">
    <source>
        <dbReference type="ARBA" id="ARBA00022982"/>
    </source>
</evidence>
<dbReference type="GO" id="GO:0051539">
    <property type="term" value="F:4 iron, 4 sulfur cluster binding"/>
    <property type="evidence" value="ECO:0007669"/>
    <property type="project" value="UniProtKB-UniRule"/>
</dbReference>
<feature type="domain" description="4Fe-4S ferredoxin-type" evidence="16">
    <location>
        <begin position="572"/>
        <end position="597"/>
    </location>
</feature>
<organism evidence="17 18">
    <name type="scientific">Desulfoscipio gibsoniae DSM 7213</name>
    <dbReference type="NCBI Taxonomy" id="767817"/>
    <lineage>
        <taxon>Bacteria</taxon>
        <taxon>Bacillati</taxon>
        <taxon>Bacillota</taxon>
        <taxon>Clostridia</taxon>
        <taxon>Eubacteriales</taxon>
        <taxon>Desulfallaceae</taxon>
        <taxon>Desulfoscipio</taxon>
    </lineage>
</organism>
<accession>R4KTI7</accession>
<comment type="cofactor">
    <cofactor evidence="14 15">
        <name>[4Fe-4S] cluster</name>
        <dbReference type="ChEBI" id="CHEBI:49883"/>
    </cofactor>
    <text evidence="14 15">Binds 2 [4Fe-4S] clusters. In this family the first cluster has a non-standard and varying [4Fe-4S] binding motif CX(2)CX(2)CX(4-5)CP.</text>
</comment>
<evidence type="ECO:0000256" key="12">
    <source>
        <dbReference type="ARBA" id="ARBA00030514"/>
    </source>
</evidence>